<dbReference type="InterPro" id="IPR056855">
    <property type="entry name" value="ATP-grasp_IQCH"/>
</dbReference>
<evidence type="ECO:0000256" key="1">
    <source>
        <dbReference type="SAM" id="Coils"/>
    </source>
</evidence>
<dbReference type="InterPro" id="IPR038752">
    <property type="entry name" value="IQCH"/>
</dbReference>
<gene>
    <name evidence="3" type="ORF">PPRIM_AZ9-3.1.T0630041</name>
</gene>
<keyword evidence="4" id="KW-1185">Reference proteome</keyword>
<dbReference type="Proteomes" id="UP000688137">
    <property type="component" value="Unassembled WGS sequence"/>
</dbReference>
<keyword evidence="1" id="KW-0175">Coiled coil</keyword>
<accession>A0A8S1MKD3</accession>
<feature type="coiled-coil region" evidence="1">
    <location>
        <begin position="34"/>
        <end position="61"/>
    </location>
</feature>
<dbReference type="AlphaFoldDB" id="A0A8S1MKD3"/>
<dbReference type="EMBL" id="CAJJDM010000064">
    <property type="protein sequence ID" value="CAD8079999.1"/>
    <property type="molecule type" value="Genomic_DNA"/>
</dbReference>
<organism evidence="3 4">
    <name type="scientific">Paramecium primaurelia</name>
    <dbReference type="NCBI Taxonomy" id="5886"/>
    <lineage>
        <taxon>Eukaryota</taxon>
        <taxon>Sar</taxon>
        <taxon>Alveolata</taxon>
        <taxon>Ciliophora</taxon>
        <taxon>Intramacronucleata</taxon>
        <taxon>Oligohymenophorea</taxon>
        <taxon>Peniculida</taxon>
        <taxon>Parameciidae</taxon>
        <taxon>Paramecium</taxon>
    </lineage>
</organism>
<name>A0A8S1MKD3_PARPR</name>
<dbReference type="PANTHER" id="PTHR14465">
    <property type="entry name" value="IQ DOMAIN-CONTAINING PROTEIN H"/>
    <property type="match status" value="1"/>
</dbReference>
<protein>
    <recommendedName>
        <fullName evidence="2">IQCH-like ATP-grasp domain-containing protein</fullName>
    </recommendedName>
</protein>
<dbReference type="PANTHER" id="PTHR14465:SF0">
    <property type="entry name" value="IQ DOMAIN-CONTAINING PROTEIN H"/>
    <property type="match status" value="1"/>
</dbReference>
<evidence type="ECO:0000313" key="4">
    <source>
        <dbReference type="Proteomes" id="UP000688137"/>
    </source>
</evidence>
<evidence type="ECO:0000259" key="2">
    <source>
        <dbReference type="Pfam" id="PF24923"/>
    </source>
</evidence>
<comment type="caution">
    <text evidence="3">The sequence shown here is derived from an EMBL/GenBank/DDBJ whole genome shotgun (WGS) entry which is preliminary data.</text>
</comment>
<dbReference type="OMA" id="MISVHEN"/>
<sequence length="872" mass="102862">MINSQLFDSRREIEQFKFQLGKLEGIVNISQPNSKQNIILLKQLQNKVNNLEQNLEQKVNAMCSNVKLYLIKIIIPDIQPQKLPELTEMQRKRAVSTDVPNHSMNIEKNIFLQGNKASRYSKMNNFKQQSILNEYNDDSLKQKIDLSFEQSQQHHQTSFQIIHKPQKQRTQVLLFDCPAPKPIKKVEKKQFQFMIQKGKRIQAVELLAFRQKNLQEWNLINAIIQRMESINIKYQCPTFFVDGRSIIHLIHSKRTITLSDIVKCIQNKDEIIPYLFPRLFIGQDGLERAAEKIQAAFKGYIQYKRFQELRTLYKSAIFIQKYFRRKQQKEMTKQKIFQKTNSIYKEFLQRQANFQDNWNQYKLYQRVEIHLSSLNYSEYQRLTMDKFIQKENSQISRIFRAIDPQVEIIYICAYEQDKDILMYYERIFEMHQVSFKRVRFLTPENADKFNTHMSLLQKLIYSPKCLKQIRKIIDNKLAMIIPGYPSNEFIQLCHMLNVPLYSGQPQNHLLYSSQSGAQVLFSKCKIPTSPGASEIYDEIELYNTLTVLIVKNRNIRIWIFKIDCSFGGRGIATINISTIPGLNQLLNCNEQELDENTISAIKQIIKTQLPLKLKIAVKSLYQSYKEYITAFLTSGGIVEAFPTQDRLKIQKTSISFHVSPQYEFEEICTYDSYSAHHYVQTLHLYPSITQAIDNNKIYEEMIIFLKQKKMFGYFTLHLILFDNQFWAIGLDSYLNIATSINFYFKCLNKKQTRFYLYSPYVIHPGLQKISIKQLFSTCRMDQVQYETEYQRGQTFLFTDILQSCMVQMISVHENIQKCISQFDEQLKVLFKIGGQLNVNYGESIYESRNDSINILDVQGALKMLRRKLLNQQ</sequence>
<proteinExistence type="predicted"/>
<feature type="domain" description="IQCH-like ATP-grasp" evidence="2">
    <location>
        <begin position="506"/>
        <end position="730"/>
    </location>
</feature>
<dbReference type="PROSITE" id="PS50096">
    <property type="entry name" value="IQ"/>
    <property type="match status" value="1"/>
</dbReference>
<dbReference type="Pfam" id="PF24923">
    <property type="entry name" value="ATP-grasp_IQCH"/>
    <property type="match status" value="1"/>
</dbReference>
<dbReference type="InterPro" id="IPR000048">
    <property type="entry name" value="IQ_motif_EF-hand-BS"/>
</dbReference>
<reference evidence="3" key="1">
    <citation type="submission" date="2021-01" db="EMBL/GenBank/DDBJ databases">
        <authorList>
            <consortium name="Genoscope - CEA"/>
            <person name="William W."/>
        </authorList>
    </citation>
    <scope>NUCLEOTIDE SEQUENCE</scope>
</reference>
<evidence type="ECO:0000313" key="3">
    <source>
        <dbReference type="EMBL" id="CAD8079999.1"/>
    </source>
</evidence>
<dbReference type="SMART" id="SM00015">
    <property type="entry name" value="IQ"/>
    <property type="match status" value="2"/>
</dbReference>